<organism evidence="5 6">
    <name type="scientific">Alloscardovia theropitheci</name>
    <dbReference type="NCBI Taxonomy" id="2496842"/>
    <lineage>
        <taxon>Bacteria</taxon>
        <taxon>Bacillati</taxon>
        <taxon>Actinomycetota</taxon>
        <taxon>Actinomycetes</taxon>
        <taxon>Bifidobacteriales</taxon>
        <taxon>Bifidobacteriaceae</taxon>
        <taxon>Alloscardovia</taxon>
    </lineage>
</organism>
<gene>
    <name evidence="5" type="ORF">EJ419_05315</name>
</gene>
<name>A0A4R0QRT0_9BIFI</name>
<dbReference type="OrthoDB" id="2225943at2"/>
<dbReference type="Pfam" id="PF18877">
    <property type="entry name" value="SSSPR-51"/>
    <property type="match status" value="1"/>
</dbReference>
<evidence type="ECO:0000259" key="4">
    <source>
        <dbReference type="Pfam" id="PF06458"/>
    </source>
</evidence>
<keyword evidence="3" id="KW-1133">Transmembrane helix</keyword>
<keyword evidence="3" id="KW-0812">Transmembrane</keyword>
<evidence type="ECO:0000256" key="2">
    <source>
        <dbReference type="SAM" id="MobiDB-lite"/>
    </source>
</evidence>
<evidence type="ECO:0000313" key="5">
    <source>
        <dbReference type="EMBL" id="TCD54078.1"/>
    </source>
</evidence>
<feature type="domain" description="MucBP" evidence="4">
    <location>
        <begin position="554"/>
        <end position="626"/>
    </location>
</feature>
<evidence type="ECO:0000313" key="6">
    <source>
        <dbReference type="Proteomes" id="UP000291289"/>
    </source>
</evidence>
<feature type="transmembrane region" description="Helical" evidence="3">
    <location>
        <begin position="701"/>
        <end position="722"/>
    </location>
</feature>
<keyword evidence="3" id="KW-0472">Membrane</keyword>
<dbReference type="Proteomes" id="UP000291289">
    <property type="component" value="Unassembled WGS sequence"/>
</dbReference>
<dbReference type="InterPro" id="IPR027579">
    <property type="entry name" value="SSSPR51_Rpt"/>
</dbReference>
<dbReference type="Gene3D" id="3.10.20.320">
    <property type="entry name" value="Putative peptidoglycan bound protein (lpxtg motif)"/>
    <property type="match status" value="5"/>
</dbReference>
<dbReference type="RefSeq" id="WP_131284369.1">
    <property type="nucleotide sequence ID" value="NZ_RXLP01000021.1"/>
</dbReference>
<feature type="region of interest" description="Disordered" evidence="2">
    <location>
        <begin position="568"/>
        <end position="590"/>
    </location>
</feature>
<protein>
    <recommendedName>
        <fullName evidence="4">MucBP domain-containing protein</fullName>
    </recommendedName>
</protein>
<sequence length="727" mass="79690">MATYSVLAGPGQSTTPSNVREFLGYKYVRTGTAGDFTIGTDYLDKASAAMHVKILKRVTKADGSVVKTLLVADPTYTGTPNYTDASTTGFVKVLETNEMPIGTVNTNTTLNTSATTSDGRSLYVDNPGSPAQVSATAALPTSGQGDDDHNHVRVYGTDDAAGVANSPQIYLGFNGANPTVAPTFLRGDAKSIYVTYQTSPTDSATNVSIQLWNDLVRQTQTTYYYAAATGNVVVHYVDEDGNIIKNPVNDETNAPVNQSYDTEDKRETSITFNGETYDYVRPQANNTTGKVVEGTTDVTYIYKKRVPAKGSVVVHYVDEDDNVIKDPVNDETDVNVGTHYDTEVDNRPQTITKDGKTYTLVRSKENNTTGSVVEGTTHVTYVYKLVTGNVVVHYVDEDDNVIKNPVNDETNAPTGTNYDTEDKRETSITFNGETYDYVRPQANNTTGTVVEGTTDVTYIYKKRVPAKGSVIVHYVDEDDNVIKNPVNDETNVNVGTHYDTEDKRETTITFNGETYTYVRPQSNNTNGSVVEGTTDVTYIYRKQTVTPPAPSTGNVIVHYVDEDGNVIKNPENDETNTPVGTNYNTDDHKHNTITKDGTTYTFVKSKENNTTGTVTNGTINVTYIYRKDTPNTPVVPTNPQDKVTTIWITTTGKVLRPREDGTQPRRNFNDYRYVRTETDSKGNTTHIYEPVSTLARTGANVATMAAIAVAITVIGAGVVFFARRRKH</sequence>
<feature type="domain" description="MucBP" evidence="4">
    <location>
        <begin position="231"/>
        <end position="303"/>
    </location>
</feature>
<feature type="compositionally biased region" description="Polar residues" evidence="2">
    <location>
        <begin position="575"/>
        <end position="584"/>
    </location>
</feature>
<feature type="domain" description="MucBP" evidence="4">
    <location>
        <begin position="312"/>
        <end position="384"/>
    </location>
</feature>
<dbReference type="EMBL" id="RXLP01000021">
    <property type="protein sequence ID" value="TCD54078.1"/>
    <property type="molecule type" value="Genomic_DNA"/>
</dbReference>
<proteinExistence type="predicted"/>
<dbReference type="Pfam" id="PF06458">
    <property type="entry name" value="MucBP"/>
    <property type="match status" value="5"/>
</dbReference>
<keyword evidence="6" id="KW-1185">Reference proteome</keyword>
<evidence type="ECO:0000256" key="1">
    <source>
        <dbReference type="ARBA" id="ARBA00022737"/>
    </source>
</evidence>
<comment type="caution">
    <text evidence="5">The sequence shown here is derived from an EMBL/GenBank/DDBJ whole genome shotgun (WGS) entry which is preliminary data.</text>
</comment>
<reference evidence="5 6" key="1">
    <citation type="submission" date="2018-12" db="EMBL/GenBank/DDBJ databases">
        <title>Alloscrdovia theropitheci sp. nov: a novel taxon from the feces of the bleeding-herat monkey (Theropithecus geleda).</title>
        <authorList>
            <person name="Modesto M."/>
        </authorList>
    </citation>
    <scope>NUCLEOTIDE SEQUENCE [LARGE SCALE GENOMIC DNA]</scope>
    <source>
        <strain evidence="5 6">GLDI4/2</strain>
    </source>
</reference>
<dbReference type="AlphaFoldDB" id="A0A4R0QRT0"/>
<feature type="domain" description="MucBP" evidence="4">
    <location>
        <begin position="470"/>
        <end position="541"/>
    </location>
</feature>
<accession>A0A4R0QRT0</accession>
<dbReference type="InterPro" id="IPR009459">
    <property type="entry name" value="MucBP_dom"/>
</dbReference>
<evidence type="ECO:0000256" key="3">
    <source>
        <dbReference type="SAM" id="Phobius"/>
    </source>
</evidence>
<keyword evidence="1" id="KW-0677">Repeat</keyword>
<feature type="domain" description="MucBP" evidence="4">
    <location>
        <begin position="389"/>
        <end position="461"/>
    </location>
</feature>
<dbReference type="NCBIfam" id="TIGR04308">
    <property type="entry name" value="repeat_SSSPR51"/>
    <property type="match status" value="1"/>
</dbReference>